<organism evidence="2 3">
    <name type="scientific">Sorangium atrum</name>
    <dbReference type="NCBI Taxonomy" id="2995308"/>
    <lineage>
        <taxon>Bacteria</taxon>
        <taxon>Pseudomonadati</taxon>
        <taxon>Myxococcota</taxon>
        <taxon>Polyangia</taxon>
        <taxon>Polyangiales</taxon>
        <taxon>Polyangiaceae</taxon>
        <taxon>Sorangium</taxon>
    </lineage>
</organism>
<dbReference type="EMBL" id="JAQNDK010000004">
    <property type="protein sequence ID" value="MDC0683248.1"/>
    <property type="molecule type" value="Genomic_DNA"/>
</dbReference>
<gene>
    <name evidence="2" type="ORF">POL72_36295</name>
</gene>
<reference evidence="2 3" key="1">
    <citation type="submission" date="2023-01" db="EMBL/GenBank/DDBJ databases">
        <title>Minimal conservation of predation-associated metabolite biosynthetic gene clusters underscores biosynthetic potential of Myxococcota including descriptions for ten novel species: Archangium lansinium sp. nov., Myxococcus landrumus sp. nov., Nannocystis bai.</title>
        <authorList>
            <person name="Ahearne A."/>
            <person name="Stevens C."/>
            <person name="Dowd S."/>
        </authorList>
    </citation>
    <scope>NUCLEOTIDE SEQUENCE [LARGE SCALE GENOMIC DNA]</scope>
    <source>
        <strain evidence="2 3">WIWO2</strain>
    </source>
</reference>
<accession>A0ABT5CA05</accession>
<name>A0ABT5CA05_9BACT</name>
<dbReference type="RefSeq" id="WP_272101390.1">
    <property type="nucleotide sequence ID" value="NZ_JAQNDK010000004.1"/>
</dbReference>
<feature type="chain" id="PRO_5047372987" description="Secreted protein" evidence="1">
    <location>
        <begin position="20"/>
        <end position="156"/>
    </location>
</feature>
<evidence type="ECO:0000256" key="1">
    <source>
        <dbReference type="SAM" id="SignalP"/>
    </source>
</evidence>
<keyword evidence="3" id="KW-1185">Reference proteome</keyword>
<keyword evidence="1" id="KW-0732">Signal</keyword>
<evidence type="ECO:0000313" key="2">
    <source>
        <dbReference type="EMBL" id="MDC0683248.1"/>
    </source>
</evidence>
<sequence length="156" mass="15699">MKIPLCFIAAAAVAVLAPAGCDPIAEPRLCGQIPQGGCPVGRGGTCGDAACRALYDCLEGAWTEVARCDSPEAPAGDGDAGVGGGPGACEVVTLDRSGEAAGCTPALQQPDCPAAAAENCVDTACWTGCIDFFLCTEEGWRAIAYCDEQGRVTVTP</sequence>
<evidence type="ECO:0000313" key="3">
    <source>
        <dbReference type="Proteomes" id="UP001217485"/>
    </source>
</evidence>
<comment type="caution">
    <text evidence="2">The sequence shown here is derived from an EMBL/GenBank/DDBJ whole genome shotgun (WGS) entry which is preliminary data.</text>
</comment>
<evidence type="ECO:0008006" key="4">
    <source>
        <dbReference type="Google" id="ProtNLM"/>
    </source>
</evidence>
<protein>
    <recommendedName>
        <fullName evidence="4">Secreted protein</fullName>
    </recommendedName>
</protein>
<proteinExistence type="predicted"/>
<feature type="signal peptide" evidence="1">
    <location>
        <begin position="1"/>
        <end position="19"/>
    </location>
</feature>
<dbReference type="Proteomes" id="UP001217485">
    <property type="component" value="Unassembled WGS sequence"/>
</dbReference>